<dbReference type="PROSITE" id="PS50215">
    <property type="entry name" value="ADAM_MEPRO"/>
    <property type="match status" value="1"/>
</dbReference>
<dbReference type="SUPFAM" id="SSF55486">
    <property type="entry name" value="Metalloproteases ('zincins'), catalytic domain"/>
    <property type="match status" value="1"/>
</dbReference>
<dbReference type="InterPro" id="IPR041645">
    <property type="entry name" value="ADAMTS_CR_2"/>
</dbReference>
<feature type="domain" description="Peptidase M12B" evidence="10">
    <location>
        <begin position="132"/>
        <end position="348"/>
    </location>
</feature>
<keyword evidence="12" id="KW-1185">Reference proteome</keyword>
<evidence type="ECO:0000256" key="9">
    <source>
        <dbReference type="SAM" id="SignalP"/>
    </source>
</evidence>
<dbReference type="Gene3D" id="3.40.390.10">
    <property type="entry name" value="Collagenase (Catalytic Domain)"/>
    <property type="match status" value="1"/>
</dbReference>
<keyword evidence="7" id="KW-0325">Glycoprotein</keyword>
<keyword evidence="4 8" id="KW-0862">Zinc</keyword>
<comment type="caution">
    <text evidence="8">Lacks conserved residue(s) required for the propagation of feature annotation.</text>
</comment>
<sequence length="438" mass="49488">MSRILKLFFVCISIISLIQGQELPKCGTKEEQMELNGIYNEIDKIDDAYTSSSQQRSMDNQREIFNYTTYLSEPMVDRVLLGSNSMLYIARSNGYGGITYENYLYPEPKTKTPNNNQFSNDYGQSNLGGDVVYPQILAILDYDNYEAYGKDVHKITQSIAGLFNNVDIRFRTLKSPQVRLNLAGLVIPMDRDAVPYLTYNLKDDLEASKPFDAMRQAGEYFLNRYGVYGIRRDSYDIVVLLTNKDMKDAYGWAYVGEACSETLSVAIMTHKAKGENDYWIAAGTAHELGHLFGAYHDGDETAKSCDSSAGHVMSGNRGKNAFTWSECSMSDMRNFFRSPRAGCLRNIPFVGRPYPRVLRGSFTTRDEQCKVHNGYGNLNYVASVNENNRHEQCYMQPCSWIGSDNYVSNRDMPLPPLDGTSCGNNKMCFAGQCVVDRE</sequence>
<comment type="caution">
    <text evidence="11">The sequence shown here is derived from an EMBL/GenBank/DDBJ whole genome shotgun (WGS) entry which is preliminary data.</text>
</comment>
<keyword evidence="3" id="KW-0378">Hydrolase</keyword>
<dbReference type="InterPro" id="IPR001590">
    <property type="entry name" value="Peptidase_M12B"/>
</dbReference>
<feature type="signal peptide" evidence="9">
    <location>
        <begin position="1"/>
        <end position="20"/>
    </location>
</feature>
<accession>A0ABD2XE03</accession>
<evidence type="ECO:0000256" key="5">
    <source>
        <dbReference type="ARBA" id="ARBA00023049"/>
    </source>
</evidence>
<dbReference type="EMBL" id="JBJJXI010000030">
    <property type="protein sequence ID" value="KAL3403395.1"/>
    <property type="molecule type" value="Genomic_DNA"/>
</dbReference>
<dbReference type="Pfam" id="PF17771">
    <property type="entry name" value="ADAMTS_CR_2"/>
    <property type="match status" value="1"/>
</dbReference>
<evidence type="ECO:0000259" key="10">
    <source>
        <dbReference type="PROSITE" id="PS50215"/>
    </source>
</evidence>
<keyword evidence="1" id="KW-0645">Protease</keyword>
<name>A0ABD2XE03_9HYME</name>
<organism evidence="11 12">
    <name type="scientific">Trichogramma kaykai</name>
    <dbReference type="NCBI Taxonomy" id="54128"/>
    <lineage>
        <taxon>Eukaryota</taxon>
        <taxon>Metazoa</taxon>
        <taxon>Ecdysozoa</taxon>
        <taxon>Arthropoda</taxon>
        <taxon>Hexapoda</taxon>
        <taxon>Insecta</taxon>
        <taxon>Pterygota</taxon>
        <taxon>Neoptera</taxon>
        <taxon>Endopterygota</taxon>
        <taxon>Hymenoptera</taxon>
        <taxon>Apocrita</taxon>
        <taxon>Proctotrupomorpha</taxon>
        <taxon>Chalcidoidea</taxon>
        <taxon>Trichogrammatidae</taxon>
        <taxon>Trichogramma</taxon>
    </lineage>
</organism>
<evidence type="ECO:0000256" key="4">
    <source>
        <dbReference type="ARBA" id="ARBA00022833"/>
    </source>
</evidence>
<gene>
    <name evidence="11" type="ORF">TKK_003684</name>
</gene>
<dbReference type="GO" id="GO:0008237">
    <property type="term" value="F:metallopeptidase activity"/>
    <property type="evidence" value="ECO:0007669"/>
    <property type="project" value="UniProtKB-KW"/>
</dbReference>
<keyword evidence="5" id="KW-0482">Metalloprotease</keyword>
<protein>
    <recommendedName>
        <fullName evidence="10">Peptidase M12B domain-containing protein</fullName>
    </recommendedName>
</protein>
<dbReference type="PANTHER" id="PTHR11905">
    <property type="entry name" value="ADAM A DISINTEGRIN AND METALLOPROTEASE DOMAIN"/>
    <property type="match status" value="1"/>
</dbReference>
<evidence type="ECO:0000313" key="12">
    <source>
        <dbReference type="Proteomes" id="UP001627154"/>
    </source>
</evidence>
<feature type="active site" evidence="8">
    <location>
        <position position="287"/>
    </location>
</feature>
<dbReference type="AlphaFoldDB" id="A0ABD2XE03"/>
<dbReference type="GO" id="GO:0006508">
    <property type="term" value="P:proteolysis"/>
    <property type="evidence" value="ECO:0007669"/>
    <property type="project" value="UniProtKB-KW"/>
</dbReference>
<keyword evidence="2 8" id="KW-0479">Metal-binding</keyword>
<evidence type="ECO:0000313" key="11">
    <source>
        <dbReference type="EMBL" id="KAL3403395.1"/>
    </source>
</evidence>
<feature type="binding site" evidence="8">
    <location>
        <position position="286"/>
    </location>
    <ligand>
        <name>Zn(2+)</name>
        <dbReference type="ChEBI" id="CHEBI:29105"/>
        <note>catalytic</note>
    </ligand>
</feature>
<dbReference type="Gene3D" id="3.40.1620.60">
    <property type="match status" value="1"/>
</dbReference>
<dbReference type="InterPro" id="IPR024079">
    <property type="entry name" value="MetalloPept_cat_dom_sf"/>
</dbReference>
<evidence type="ECO:0000256" key="2">
    <source>
        <dbReference type="ARBA" id="ARBA00022723"/>
    </source>
</evidence>
<keyword evidence="6" id="KW-1015">Disulfide bond</keyword>
<dbReference type="PANTHER" id="PTHR11905:SF249">
    <property type="entry name" value="SOL NARAE, ISOFORM C"/>
    <property type="match status" value="1"/>
</dbReference>
<feature type="binding site" evidence="8">
    <location>
        <position position="290"/>
    </location>
    <ligand>
        <name>Zn(2+)</name>
        <dbReference type="ChEBI" id="CHEBI:29105"/>
        <note>catalytic</note>
    </ligand>
</feature>
<dbReference type="Pfam" id="PF01421">
    <property type="entry name" value="Reprolysin"/>
    <property type="match status" value="1"/>
</dbReference>
<evidence type="ECO:0000256" key="3">
    <source>
        <dbReference type="ARBA" id="ARBA00022801"/>
    </source>
</evidence>
<evidence type="ECO:0000256" key="1">
    <source>
        <dbReference type="ARBA" id="ARBA00022670"/>
    </source>
</evidence>
<proteinExistence type="predicted"/>
<keyword evidence="9" id="KW-0732">Signal</keyword>
<evidence type="ECO:0000256" key="7">
    <source>
        <dbReference type="ARBA" id="ARBA00023180"/>
    </source>
</evidence>
<feature type="binding site" evidence="8">
    <location>
        <position position="296"/>
    </location>
    <ligand>
        <name>Zn(2+)</name>
        <dbReference type="ChEBI" id="CHEBI:29105"/>
        <note>catalytic</note>
    </ligand>
</feature>
<evidence type="ECO:0000256" key="6">
    <source>
        <dbReference type="ARBA" id="ARBA00023157"/>
    </source>
</evidence>
<feature type="chain" id="PRO_5044852795" description="Peptidase M12B domain-containing protein" evidence="9">
    <location>
        <begin position="21"/>
        <end position="438"/>
    </location>
</feature>
<dbReference type="GO" id="GO:0046872">
    <property type="term" value="F:metal ion binding"/>
    <property type="evidence" value="ECO:0007669"/>
    <property type="project" value="UniProtKB-KW"/>
</dbReference>
<reference evidence="11 12" key="1">
    <citation type="journal article" date="2024" name="bioRxiv">
        <title>A reference genome for Trichogramma kaykai: A tiny desert-dwelling parasitoid wasp with competing sex-ratio distorters.</title>
        <authorList>
            <person name="Culotta J."/>
            <person name="Lindsey A.R."/>
        </authorList>
    </citation>
    <scope>NUCLEOTIDE SEQUENCE [LARGE SCALE GENOMIC DNA]</scope>
    <source>
        <strain evidence="11 12">KSX58</strain>
    </source>
</reference>
<dbReference type="Proteomes" id="UP001627154">
    <property type="component" value="Unassembled WGS sequence"/>
</dbReference>
<evidence type="ECO:0000256" key="8">
    <source>
        <dbReference type="PROSITE-ProRule" id="PRU00276"/>
    </source>
</evidence>